<dbReference type="eggNOG" id="KOG3525">
    <property type="taxonomic scope" value="Eukaryota"/>
</dbReference>
<evidence type="ECO:0000313" key="4">
    <source>
        <dbReference type="Proteomes" id="UP000009168"/>
    </source>
</evidence>
<feature type="transmembrane region" description="Helical" evidence="1">
    <location>
        <begin position="687"/>
        <end position="706"/>
    </location>
</feature>
<feature type="signal peptide" evidence="2">
    <location>
        <begin position="1"/>
        <end position="30"/>
    </location>
</feature>
<dbReference type="SMART" id="SM00261">
    <property type="entry name" value="FU"/>
    <property type="match status" value="4"/>
</dbReference>
<dbReference type="InterPro" id="IPR009030">
    <property type="entry name" value="Growth_fac_rcpt_cys_sf"/>
</dbReference>
<feature type="chain" id="PRO_5004201178" evidence="2">
    <location>
        <begin position="31"/>
        <end position="793"/>
    </location>
</feature>
<proteinExistence type="predicted"/>
<dbReference type="InterPro" id="IPR006212">
    <property type="entry name" value="Furin_repeat"/>
</dbReference>
<keyword evidence="1" id="KW-0472">Membrane</keyword>
<dbReference type="Proteomes" id="UP000009168">
    <property type="component" value="Unassembled WGS sequence"/>
</dbReference>
<sequence length="793" mass="89406">MSMNREMNKMVQKKLLLLLILLNLIKTTICESGSYTLADFYQVIQLRIVDFSVNPLSTSNIQNTITFNSDKFKNPQILIGVMQFDVATNTNYIGYKLDNTVNGNSITLTAQQFQDSKISQIIILCLIIQHQSVYIQKGSIIMPAPNSNLIIKQTINYQKQTQNPPQIQAYITGYLNQVQGDYLKVKLTVQQGQNSFDLIIERSDMGLQEVYYNYIEVYDDVNIGFQQSFTTYQPSPYYLANMYQENSYEDSSNTALNNGQVGNRLSNQRILSVNLQYPASNSYNFTQVGFFIGFTFYEYDITVKTNGLRAEIFNIQFLNNIFNFNYRVWYTSQILGITASYLYFGMLNCQISNPSNPINDFTNQACINQCQSGFYVYSNSQTNLQSCNACDSSCLTCNGGSTNNCLSCTSGNYLTSTSSCASCPIQCNQCTSSTYCSSCNSNYGFFFKNFCYQSPPPYTYCDQQTYQCKACNSMCATCSSNLQCLTCQNNYYLLNGICSQNQPSNSYCDPLTKKCAPCNQNCGACDSSLKCTYCSNNSYYFYFGICSTTQPPSTYCQNNVSQGIQNFCQTCHPACSSCTGPQINQCSSCNSGYYRNGNSCYCNNLSQSYNPITQQCQNCIVSGCASCQDDINTCDYCQSQYKMINNQCVCKNSQQYFDQIQTQCVLIVENLNILTQIINAQITANRIVSYVQIAIAAFIILIITVITVQMIQLILKMAVFHTATVYVIIHALYVMDMPIITASNAAKMIIGYITQLILLAIAWMDLQIKGKDYVLKEVILVKVQKKFFQQDFI</sequence>
<dbReference type="CDD" id="cd00064">
    <property type="entry name" value="FU"/>
    <property type="match status" value="3"/>
</dbReference>
<protein>
    <submittedName>
        <fullName evidence="3">Transmembrane protein, putative</fullName>
    </submittedName>
</protein>
<organism evidence="3 4">
    <name type="scientific">Tetrahymena thermophila (strain SB210)</name>
    <dbReference type="NCBI Taxonomy" id="312017"/>
    <lineage>
        <taxon>Eukaryota</taxon>
        <taxon>Sar</taxon>
        <taxon>Alveolata</taxon>
        <taxon>Ciliophora</taxon>
        <taxon>Intramacronucleata</taxon>
        <taxon>Oligohymenophorea</taxon>
        <taxon>Hymenostomatida</taxon>
        <taxon>Tetrahymenina</taxon>
        <taxon>Tetrahymenidae</taxon>
        <taxon>Tetrahymena</taxon>
    </lineage>
</organism>
<evidence type="ECO:0000256" key="2">
    <source>
        <dbReference type="SAM" id="SignalP"/>
    </source>
</evidence>
<dbReference type="EMBL" id="GG662856">
    <property type="protein sequence ID" value="EAR86996.2"/>
    <property type="molecule type" value="Genomic_DNA"/>
</dbReference>
<name>Q22P15_TETTS</name>
<keyword evidence="1 3" id="KW-0812">Transmembrane</keyword>
<accession>Q22P15</accession>
<reference evidence="4" key="1">
    <citation type="journal article" date="2006" name="PLoS Biol.">
        <title>Macronuclear genome sequence of the ciliate Tetrahymena thermophila, a model eukaryote.</title>
        <authorList>
            <person name="Eisen J.A."/>
            <person name="Coyne R.S."/>
            <person name="Wu M."/>
            <person name="Wu D."/>
            <person name="Thiagarajan M."/>
            <person name="Wortman J.R."/>
            <person name="Badger J.H."/>
            <person name="Ren Q."/>
            <person name="Amedeo P."/>
            <person name="Jones K.M."/>
            <person name="Tallon L.J."/>
            <person name="Delcher A.L."/>
            <person name="Salzberg S.L."/>
            <person name="Silva J.C."/>
            <person name="Haas B.J."/>
            <person name="Majoros W.H."/>
            <person name="Farzad M."/>
            <person name="Carlton J.M."/>
            <person name="Smith R.K. Jr."/>
            <person name="Garg J."/>
            <person name="Pearlman R.E."/>
            <person name="Karrer K.M."/>
            <person name="Sun L."/>
            <person name="Manning G."/>
            <person name="Elde N.C."/>
            <person name="Turkewitz A.P."/>
            <person name="Asai D.J."/>
            <person name="Wilkes D.E."/>
            <person name="Wang Y."/>
            <person name="Cai H."/>
            <person name="Collins K."/>
            <person name="Stewart B.A."/>
            <person name="Lee S.R."/>
            <person name="Wilamowska K."/>
            <person name="Weinberg Z."/>
            <person name="Ruzzo W.L."/>
            <person name="Wloga D."/>
            <person name="Gaertig J."/>
            <person name="Frankel J."/>
            <person name="Tsao C.-C."/>
            <person name="Gorovsky M.A."/>
            <person name="Keeling P.J."/>
            <person name="Waller R.F."/>
            <person name="Patron N.J."/>
            <person name="Cherry J.M."/>
            <person name="Stover N.A."/>
            <person name="Krieger C.J."/>
            <person name="del Toro C."/>
            <person name="Ryder H.F."/>
            <person name="Williamson S.C."/>
            <person name="Barbeau R.A."/>
            <person name="Hamilton E.P."/>
            <person name="Orias E."/>
        </authorList>
    </citation>
    <scope>NUCLEOTIDE SEQUENCE [LARGE SCALE GENOMIC DNA]</scope>
    <source>
        <strain evidence="4">SB210</strain>
    </source>
</reference>
<feature type="transmembrane region" description="Helical" evidence="1">
    <location>
        <begin position="713"/>
        <end position="733"/>
    </location>
</feature>
<dbReference type="AlphaFoldDB" id="Q22P15"/>
<dbReference type="KEGG" id="tet:TTHERM_00415800"/>
<keyword evidence="4" id="KW-1185">Reference proteome</keyword>
<dbReference type="RefSeq" id="XP_001007241.2">
    <property type="nucleotide sequence ID" value="XM_001007241.2"/>
</dbReference>
<dbReference type="Gene3D" id="2.10.220.10">
    <property type="entry name" value="Hormone Receptor, Insulin-like Growth Factor Receptor 1, Chain A, domain 2"/>
    <property type="match status" value="3"/>
</dbReference>
<evidence type="ECO:0000313" key="3">
    <source>
        <dbReference type="EMBL" id="EAR86996.2"/>
    </source>
</evidence>
<feature type="transmembrane region" description="Helical" evidence="1">
    <location>
        <begin position="745"/>
        <end position="766"/>
    </location>
</feature>
<keyword evidence="1" id="KW-1133">Transmembrane helix</keyword>
<keyword evidence="2" id="KW-0732">Signal</keyword>
<evidence type="ECO:0000256" key="1">
    <source>
        <dbReference type="SAM" id="Phobius"/>
    </source>
</evidence>
<dbReference type="HOGENOM" id="CLU_011136_1_0_1"/>
<dbReference type="OrthoDB" id="300641at2759"/>
<dbReference type="InParanoid" id="Q22P15"/>
<dbReference type="GeneID" id="7834961"/>
<dbReference type="SUPFAM" id="SSF57184">
    <property type="entry name" value="Growth factor receptor domain"/>
    <property type="match status" value="2"/>
</dbReference>
<gene>
    <name evidence="3" type="ORF">TTHERM_00415800</name>
</gene>